<dbReference type="Proteomes" id="UP001153954">
    <property type="component" value="Unassembled WGS sequence"/>
</dbReference>
<gene>
    <name evidence="1" type="ORF">EEDITHA_LOCUS12521</name>
</gene>
<name>A0AAU9UGS6_EUPED</name>
<dbReference type="EMBL" id="CAKOGL010000017">
    <property type="protein sequence ID" value="CAH2097277.1"/>
    <property type="molecule type" value="Genomic_DNA"/>
</dbReference>
<proteinExistence type="predicted"/>
<evidence type="ECO:0000313" key="2">
    <source>
        <dbReference type="Proteomes" id="UP001153954"/>
    </source>
</evidence>
<organism evidence="1 2">
    <name type="scientific">Euphydryas editha</name>
    <name type="common">Edith's checkerspot</name>
    <dbReference type="NCBI Taxonomy" id="104508"/>
    <lineage>
        <taxon>Eukaryota</taxon>
        <taxon>Metazoa</taxon>
        <taxon>Ecdysozoa</taxon>
        <taxon>Arthropoda</taxon>
        <taxon>Hexapoda</taxon>
        <taxon>Insecta</taxon>
        <taxon>Pterygota</taxon>
        <taxon>Neoptera</taxon>
        <taxon>Endopterygota</taxon>
        <taxon>Lepidoptera</taxon>
        <taxon>Glossata</taxon>
        <taxon>Ditrysia</taxon>
        <taxon>Papilionoidea</taxon>
        <taxon>Nymphalidae</taxon>
        <taxon>Nymphalinae</taxon>
        <taxon>Euphydryas</taxon>
    </lineage>
</organism>
<keyword evidence="2" id="KW-1185">Reference proteome</keyword>
<reference evidence="1" key="1">
    <citation type="submission" date="2022-03" db="EMBL/GenBank/DDBJ databases">
        <authorList>
            <person name="Tunstrom K."/>
        </authorList>
    </citation>
    <scope>NUCLEOTIDE SEQUENCE</scope>
</reference>
<evidence type="ECO:0000313" key="1">
    <source>
        <dbReference type="EMBL" id="CAH2097277.1"/>
    </source>
</evidence>
<sequence length="672" mass="77703">MEVVTRRYLFDKMMEQNSPSINEKLEYLQNYLLVSYGDSDEDKKYIKKKISYFKTEIKKRWSKARSTLEKFLISNDAWLAGTFVIPIKTYNKPGRPTKIFSECSDRTKRRKTEEVRSSVSKEVIVHAAQVILQKEGKRNASQVLKDITNSPASANECKKIHSKSKAQDPLTPREALRMCVDADLTRSQYEIVRATNRSHFPCYELVLKAKEECYPPKETIRVTASCAESDLQSLLDHTVTRLSIFLEEVLMSLTEIERNSLQIICKWGCDGSQQAQYKQKFMNDADSDANIFLSSFVPLQIVCGEDKRKIVWQNPTPSSPRYCRPIRFRFIKESVDITKDEINYVRDSVKSLKATEMELNGQKFSFSHSLKMTMVDGKVCNAATDTKSTSRCYICGATSKEFNDLSKKNEIHPESLEFGLSNLHARIRLFESILHLAYKLPVRKYRERKTVAEKMLEQQKKKEIQQRFREEVGILVDMPKCNFGNTNDGNTSRRFFENPYLAAEITGIDFNFIHRIKVILEAISSGHKIDVPKFDEYAMETAKLYVELYGWHPMTPTMHKILVHGGKVIENSLVPIGQLSEEAAEARNKHFRSYRLNFARKFSREECNLDIYHRLLLTSDPLISSMRKRKKVRSKPFLQETLQLLLPAEPNTKGTFDKCMESDGEDELSFIE</sequence>
<comment type="caution">
    <text evidence="1">The sequence shown here is derived from an EMBL/GenBank/DDBJ whole genome shotgun (WGS) entry which is preliminary data.</text>
</comment>
<accession>A0AAU9UGS6</accession>
<protein>
    <submittedName>
        <fullName evidence="1">Uncharacterized protein</fullName>
    </submittedName>
</protein>
<dbReference type="AlphaFoldDB" id="A0AAU9UGS6"/>